<keyword evidence="4" id="KW-1185">Reference proteome</keyword>
<feature type="compositionally biased region" description="Low complexity" evidence="1">
    <location>
        <begin position="1617"/>
        <end position="1631"/>
    </location>
</feature>
<dbReference type="PANTHER" id="PTHR32305">
    <property type="match status" value="1"/>
</dbReference>
<comment type="caution">
    <text evidence="3">The sequence shown here is derived from an EMBL/GenBank/DDBJ whole genome shotgun (WGS) entry which is preliminary data.</text>
</comment>
<dbReference type="InterPro" id="IPR022385">
    <property type="entry name" value="Rhs_assc_core"/>
</dbReference>
<dbReference type="InterPro" id="IPR003587">
    <property type="entry name" value="Hint_dom_N"/>
</dbReference>
<feature type="compositionally biased region" description="Pro residues" evidence="1">
    <location>
        <begin position="1975"/>
        <end position="1992"/>
    </location>
</feature>
<dbReference type="Gene3D" id="2.180.10.10">
    <property type="entry name" value="RHS repeat-associated core"/>
    <property type="match status" value="1"/>
</dbReference>
<dbReference type="PANTHER" id="PTHR32305:SF17">
    <property type="entry name" value="TRNA NUCLEASE WAPA"/>
    <property type="match status" value="1"/>
</dbReference>
<organism evidence="3 4">
    <name type="scientific">Catenulispora yoronensis</name>
    <dbReference type="NCBI Taxonomy" id="450799"/>
    <lineage>
        <taxon>Bacteria</taxon>
        <taxon>Bacillati</taxon>
        <taxon>Actinomycetota</taxon>
        <taxon>Actinomycetes</taxon>
        <taxon>Catenulisporales</taxon>
        <taxon>Catenulisporaceae</taxon>
        <taxon>Catenulispora</taxon>
    </lineage>
</organism>
<dbReference type="NCBIfam" id="TIGR03696">
    <property type="entry name" value="Rhs_assc_core"/>
    <property type="match status" value="1"/>
</dbReference>
<feature type="domain" description="Hint" evidence="2">
    <location>
        <begin position="2147"/>
        <end position="2247"/>
    </location>
</feature>
<dbReference type="InterPro" id="IPR036844">
    <property type="entry name" value="Hint_dom_sf"/>
</dbReference>
<evidence type="ECO:0000313" key="4">
    <source>
        <dbReference type="Proteomes" id="UP001500751"/>
    </source>
</evidence>
<evidence type="ECO:0000259" key="2">
    <source>
        <dbReference type="SMART" id="SM00306"/>
    </source>
</evidence>
<dbReference type="InterPro" id="IPR050708">
    <property type="entry name" value="T6SS_VgrG/RHS"/>
</dbReference>
<sequence length="2396" mass="252629">MRTAKAPNASPQATPAAKVTVGVAGHDAAQQAGVAGMIVTAVRADATATAAPATIAVDYSGFAAAFGGDFADRLTLVALPACSVTTPSDPACRKQTPVQFTNDRQHHKLVATVSVPAAASAAPLVLAASSTPSGMNGSYSATSLKPSDTWSGGGNEGSFTYNYPLTAPSSLGGTPPSLALSYNSASVDGRTSASSAQGSWVGDGWDYNPGYIEKSYKPCFKAGFTTSADECWGIPNATLSLPGHSGELVRDDATGVWRIAGDDGTRVEQLTGATNGNAGDGGAYWKLTTTDGTEYYFGANRLPQADGGTNSATEPVTYSAWGAPVFGTGSPAGSKCADPTTAVATDCRTGWRWNLDFVVDPHHNLTRYTYAREENFYLRGAANSPTEYQAGGFLRQIDYGWRSDDYYNTAIHPASTVVFNPVARCISDVSQAGHDSRCPTGAVPVSSGIAQTGINATNAPSFVDTPWDLSCTSAGTKDGTAGGTKCTDFSPSFYNTERLDSVTTNVWTGSAYRPVDKYTLMHQFNAVPDPSTAGNQPTLWLAGIKHSGWLVNQDGTTIQADDPTVYTYGQFLPNRAATHSFNASNNASDYNRLRMDAITDTSGSETDVSYADPSTLCPGSTAPTITANSTLCYPEYWSLPGSTSSTPTLDWFNKYIVTSVTRYDDTLLAPMRQVNYSYLGTPVWHTNDSEQADAQYRTFDQFRGYAQVQSVAGNEPDNSNTKTVTTYFRGMDQDGNATYPFQDANKHVWVVDGHGDVFAPGVPGLRDDNSLAGQVLETQTYASATSNQVVSDTVNIPVDPTSSGPAHVVNLPSGGPDPGNMVTAAHDRGSGLPMQRAHFAHTAKTISYQKVSTGTRRSEVDFDYDNTLPNPATSTPGGNGRLLMADDKGDGTVQELCSITAYALQTSNTQRTAYKWEDEKTLGPCTYNMTLTNANLIADTVTLYDNSSSVGTLPSAGDPTTVKSAKSITLSNPATNTYTESWAVSGATFDGTYGRITSTTDADQHTTHTDYTPTGGALPTSYKVTNPLGWPNTTTVDQGRGIAETSTDANGHLTTEMFDGMGRLKGVWKADRPWASNKTSPNIRFTYLLNGTTPHLATTSQPAQPNGYAETETLLEDGSYAATFDIIDGFADVVQTQSPALDESHGRMIVNTRYDTLGRVMETNQPYFDQGATTPTGVWASWNDNLPAQTVTTYDGMSRPITVTQKHNGSTIAGMVATTSYPGLDRTDAVGPAGNGGGAVSATSTFTDARGRTTALWTYKNSPPSPTGNANDADVTTYGLTYNLNGTSGTTSTVTDATTPTHNVWTTTVSDLLGHQVTKSDPDTGLSTSYADDTGQILATADGRGHVLGYTYDVLGRRTGEYDGGTTADHSPTAVGNAGAQATGNGAAQLAGWAFDPAGNKGQPDASTRYSGGNVYKQQVTGYDADYRPLGNKTIIPASEGALAGTYQTNDYYSAMTGQLSYYDTPAVPNAGIAPETIYNSYNRFGLLLFTGGNADYLVSTIYDRDGKILSRTLGDYPFQIVQQNLFDAATGRVTNTFVDTTAGQSTVNPTQLNTYSIDEVSYDYDAAGRLTSTADLQNWSVSGSYNPGPAQRDIQCYTYDYASRLTNAWTDSGDQSPSATTNPNSPTTATGALGSCASSRTNNPPTDASSSTQIGGPARYWQSYAYNGTDAQSGNRTSVTDHDPAGVTANNTTRTSSYAAPGTVNTGGATNPGSGPHLLSQVTKSGAATGTVNYAYDGAGNSTLRPNGTALGQQLTWDAEDRLKHVDNNNGTTADYLYDANGNQLIRRDTGGTTGGTTLYLGGTEIHLAGANTVTANRYYSYPGAPDIIEASNGAITYQVNNSQGTGGTTVNAATGKIIARRYLKPFGDTRGTAVNQTTTPAWVDDHTFLGKTTDASTALVDIGARKYDPTTGRFISADPVFQATNPQNIGGYTYAGNDPVSASDPTGLDPWGAPPGMTFSGCDDISCATVHPNDPPPGPPDAGPNSPTAPPSAAKSKPKTRVIDVTSLGPVPDDETLEEADIRYRPDSHGPDSRYAAFAVWYLEKNGCRDLSLFASESHECDVAQTLANATDNTNWVGGAEYLVGVTALLATDGLAASVTTRFLADPEGTATIAGAVICTAGGAPCPELGAESAGSSANVITACGHSFAPGTEVLMADGSTKPINNVAVGDEIENAEPGGANEHHRVDQIHKTTTDTDFTDLTVDTPTGPKTVTGTQNHPYYDLTAGRFVNASDLKPGDRLQTTDTSETITVRSVRNYTSTMVTYDLTIDGLHTYYVVAGGTPVLVHNNDKCPVGVAAVWNRGNFDNPEDSFVWHYTERHGARAGVTPEQYLQDSKAWAEALAQPKGKVGLNSKRLLQDDGTYNVKYVDRAGKGGILAPDGTVVSFWYSAEDDN</sequence>
<dbReference type="RefSeq" id="WP_344667582.1">
    <property type="nucleotide sequence ID" value="NZ_BAAAQN010000026.1"/>
</dbReference>
<accession>A0ABP5G128</accession>
<dbReference type="Pfam" id="PF07591">
    <property type="entry name" value="PT-HINT"/>
    <property type="match status" value="1"/>
</dbReference>
<name>A0ABP5G128_9ACTN</name>
<dbReference type="SUPFAM" id="SSF51294">
    <property type="entry name" value="Hedgehog/intein (Hint) domain"/>
    <property type="match status" value="1"/>
</dbReference>
<feature type="region of interest" description="Disordered" evidence="1">
    <location>
        <begin position="1611"/>
        <end position="1657"/>
    </location>
</feature>
<evidence type="ECO:0000313" key="3">
    <source>
        <dbReference type="EMBL" id="GAA2038313.1"/>
    </source>
</evidence>
<dbReference type="Proteomes" id="UP001500751">
    <property type="component" value="Unassembled WGS sequence"/>
</dbReference>
<dbReference type="SMART" id="SM00306">
    <property type="entry name" value="HintN"/>
    <property type="match status" value="1"/>
</dbReference>
<evidence type="ECO:0000256" key="1">
    <source>
        <dbReference type="SAM" id="MobiDB-lite"/>
    </source>
</evidence>
<feature type="region of interest" description="Disordered" evidence="1">
    <location>
        <begin position="1934"/>
        <end position="2015"/>
    </location>
</feature>
<feature type="compositionally biased region" description="Polar residues" evidence="1">
    <location>
        <begin position="1637"/>
        <end position="1655"/>
    </location>
</feature>
<gene>
    <name evidence="3" type="ORF">GCM10009839_44760</name>
</gene>
<dbReference type="EMBL" id="BAAAQN010000026">
    <property type="protein sequence ID" value="GAA2038313.1"/>
    <property type="molecule type" value="Genomic_DNA"/>
</dbReference>
<protein>
    <submittedName>
        <fullName evidence="3">RHS repeat-associated core domain-containing protein</fullName>
    </submittedName>
</protein>
<dbReference type="CDD" id="cd00081">
    <property type="entry name" value="Hint"/>
    <property type="match status" value="1"/>
</dbReference>
<proteinExistence type="predicted"/>
<reference evidence="4" key="1">
    <citation type="journal article" date="2019" name="Int. J. Syst. Evol. Microbiol.">
        <title>The Global Catalogue of Microorganisms (GCM) 10K type strain sequencing project: providing services to taxonomists for standard genome sequencing and annotation.</title>
        <authorList>
            <consortium name="The Broad Institute Genomics Platform"/>
            <consortium name="The Broad Institute Genome Sequencing Center for Infectious Disease"/>
            <person name="Wu L."/>
            <person name="Ma J."/>
        </authorList>
    </citation>
    <scope>NUCLEOTIDE SEQUENCE [LARGE SCALE GENOMIC DNA]</scope>
    <source>
        <strain evidence="4">JCM 16014</strain>
    </source>
</reference>
<dbReference type="Gene3D" id="2.170.16.10">
    <property type="entry name" value="Hedgehog/Intein (Hint) domain"/>
    <property type="match status" value="1"/>
</dbReference>